<dbReference type="InterPro" id="IPR020472">
    <property type="entry name" value="WD40_PAC1"/>
</dbReference>
<evidence type="ECO:0000256" key="5">
    <source>
        <dbReference type="SAM" id="MobiDB-lite"/>
    </source>
</evidence>
<name>A0ABR4QJ32_9CEST</name>
<feature type="compositionally biased region" description="Low complexity" evidence="5">
    <location>
        <begin position="739"/>
        <end position="751"/>
    </location>
</feature>
<evidence type="ECO:0000256" key="1">
    <source>
        <dbReference type="ARBA" id="ARBA00022574"/>
    </source>
</evidence>
<dbReference type="SMART" id="SM00320">
    <property type="entry name" value="WD40"/>
    <property type="match status" value="7"/>
</dbReference>
<dbReference type="SMART" id="SM01028">
    <property type="entry name" value="Beta-TrCP_D"/>
    <property type="match status" value="1"/>
</dbReference>
<dbReference type="Gene3D" id="1.20.1280.50">
    <property type="match status" value="1"/>
</dbReference>
<dbReference type="Proteomes" id="UP001651158">
    <property type="component" value="Unassembled WGS sequence"/>
</dbReference>
<dbReference type="InterPro" id="IPR015943">
    <property type="entry name" value="WD40/YVTN_repeat-like_dom_sf"/>
</dbReference>
<feature type="repeat" description="WD" evidence="4">
    <location>
        <begin position="611"/>
        <end position="641"/>
    </location>
</feature>
<dbReference type="InterPro" id="IPR036047">
    <property type="entry name" value="F-box-like_dom_sf"/>
</dbReference>
<dbReference type="Gene3D" id="6.10.250.1840">
    <property type="match status" value="1"/>
</dbReference>
<dbReference type="Pfam" id="PF12937">
    <property type="entry name" value="F-box-like"/>
    <property type="match status" value="1"/>
</dbReference>
<feature type="repeat" description="WD" evidence="4">
    <location>
        <begin position="436"/>
        <end position="468"/>
    </location>
</feature>
<keyword evidence="1 4" id="KW-0853">WD repeat</keyword>
<dbReference type="InterPro" id="IPR019775">
    <property type="entry name" value="WD40_repeat_CS"/>
</dbReference>
<dbReference type="CDD" id="cd00200">
    <property type="entry name" value="WD40"/>
    <property type="match status" value="1"/>
</dbReference>
<feature type="compositionally biased region" description="Low complexity" evidence="5">
    <location>
        <begin position="372"/>
        <end position="387"/>
    </location>
</feature>
<evidence type="ECO:0000256" key="2">
    <source>
        <dbReference type="ARBA" id="ARBA00022737"/>
    </source>
</evidence>
<feature type="region of interest" description="Disordered" evidence="5">
    <location>
        <begin position="731"/>
        <end position="768"/>
    </location>
</feature>
<feature type="region of interest" description="Disordered" evidence="5">
    <location>
        <begin position="357"/>
        <end position="388"/>
    </location>
</feature>
<evidence type="ECO:0000259" key="6">
    <source>
        <dbReference type="PROSITE" id="PS50181"/>
    </source>
</evidence>
<dbReference type="InterPro" id="IPR036322">
    <property type="entry name" value="WD40_repeat_dom_sf"/>
</dbReference>
<feature type="compositionally biased region" description="Pro residues" evidence="5">
    <location>
        <begin position="752"/>
        <end position="762"/>
    </location>
</feature>
<evidence type="ECO:0000256" key="3">
    <source>
        <dbReference type="ARBA" id="ARBA00022786"/>
    </source>
</evidence>
<feature type="domain" description="F-box" evidence="6">
    <location>
        <begin position="122"/>
        <end position="154"/>
    </location>
</feature>
<dbReference type="Gene3D" id="2.130.10.10">
    <property type="entry name" value="YVTN repeat-like/Quinoprotein amine dehydrogenase"/>
    <property type="match status" value="1"/>
</dbReference>
<feature type="repeat" description="WD" evidence="4">
    <location>
        <begin position="562"/>
        <end position="601"/>
    </location>
</feature>
<feature type="repeat" description="WD" evidence="4">
    <location>
        <begin position="480"/>
        <end position="519"/>
    </location>
</feature>
<dbReference type="SUPFAM" id="SSF50978">
    <property type="entry name" value="WD40 repeat-like"/>
    <property type="match status" value="1"/>
</dbReference>
<feature type="repeat" description="WD" evidence="4">
    <location>
        <begin position="396"/>
        <end position="435"/>
    </location>
</feature>
<dbReference type="PROSITE" id="PS50082">
    <property type="entry name" value="WD_REPEATS_2"/>
    <property type="match status" value="6"/>
</dbReference>
<dbReference type="PROSITE" id="PS50181">
    <property type="entry name" value="FBOX"/>
    <property type="match status" value="1"/>
</dbReference>
<comment type="caution">
    <text evidence="7">The sequence shown here is derived from an EMBL/GenBank/DDBJ whole genome shotgun (WGS) entry which is preliminary data.</text>
</comment>
<dbReference type="EMBL" id="JAKROA010000002">
    <property type="protein sequence ID" value="KAL5109829.1"/>
    <property type="molecule type" value="Genomic_DNA"/>
</dbReference>
<dbReference type="InterPro" id="IPR050995">
    <property type="entry name" value="WD-F-box_domain-protein"/>
</dbReference>
<organism evidence="7 8">
    <name type="scientific">Taenia crassiceps</name>
    <dbReference type="NCBI Taxonomy" id="6207"/>
    <lineage>
        <taxon>Eukaryota</taxon>
        <taxon>Metazoa</taxon>
        <taxon>Spiralia</taxon>
        <taxon>Lophotrochozoa</taxon>
        <taxon>Platyhelminthes</taxon>
        <taxon>Cestoda</taxon>
        <taxon>Eucestoda</taxon>
        <taxon>Cyclophyllidea</taxon>
        <taxon>Taeniidae</taxon>
        <taxon>Taenia</taxon>
    </lineage>
</organism>
<evidence type="ECO:0000256" key="4">
    <source>
        <dbReference type="PROSITE-ProRule" id="PRU00221"/>
    </source>
</evidence>
<dbReference type="PRINTS" id="PR00320">
    <property type="entry name" value="GPROTEINBRPT"/>
</dbReference>
<dbReference type="SUPFAM" id="SSF81383">
    <property type="entry name" value="F-box domain"/>
    <property type="match status" value="1"/>
</dbReference>
<dbReference type="PROSITE" id="PS00678">
    <property type="entry name" value="WD_REPEATS_1"/>
    <property type="match status" value="3"/>
</dbReference>
<keyword evidence="2" id="KW-0677">Repeat</keyword>
<dbReference type="PANTHER" id="PTHR14604:SF4">
    <property type="entry name" value="F-BOX DOMAIN-CONTAINING PROTEIN"/>
    <property type="match status" value="1"/>
</dbReference>
<proteinExistence type="predicted"/>
<reference evidence="7 8" key="1">
    <citation type="journal article" date="2022" name="Front. Cell. Infect. Microbiol.">
        <title>The Genomes of Two Strains of Taenia crassiceps the Animal Model for the Study of Human Cysticercosis.</title>
        <authorList>
            <person name="Bobes R.J."/>
            <person name="Estrada K."/>
            <person name="Rios-Valencia D.G."/>
            <person name="Calderon-Gallegos A."/>
            <person name="de la Torre P."/>
            <person name="Carrero J.C."/>
            <person name="Sanchez-Flores A."/>
            <person name="Laclette J.P."/>
        </authorList>
    </citation>
    <scope>NUCLEOTIDE SEQUENCE [LARGE SCALE GENOMIC DNA]</scope>
    <source>
        <strain evidence="7">WFUcys</strain>
    </source>
</reference>
<feature type="repeat" description="WD" evidence="4">
    <location>
        <begin position="522"/>
        <end position="561"/>
    </location>
</feature>
<dbReference type="InterPro" id="IPR021977">
    <property type="entry name" value="Beta-TrCP_D"/>
</dbReference>
<evidence type="ECO:0000313" key="7">
    <source>
        <dbReference type="EMBL" id="KAL5109829.1"/>
    </source>
</evidence>
<accession>A0ABR4QJ32</accession>
<dbReference type="InterPro" id="IPR001810">
    <property type="entry name" value="F-box_dom"/>
</dbReference>
<dbReference type="Pfam" id="PF00400">
    <property type="entry name" value="WD40"/>
    <property type="match status" value="7"/>
</dbReference>
<gene>
    <name evidence="7" type="ORF">TcWFU_001592</name>
</gene>
<keyword evidence="3" id="KW-0833">Ubl conjugation pathway</keyword>
<dbReference type="PROSITE" id="PS50294">
    <property type="entry name" value="WD_REPEATS_REGION"/>
    <property type="match status" value="5"/>
</dbReference>
<evidence type="ECO:0000313" key="8">
    <source>
        <dbReference type="Proteomes" id="UP001651158"/>
    </source>
</evidence>
<dbReference type="InterPro" id="IPR001680">
    <property type="entry name" value="WD40_rpt"/>
</dbReference>
<protein>
    <submittedName>
        <fullName evidence="7">F-box/WD repeat-containing protein lin-23</fullName>
    </submittedName>
</protein>
<sequence>MGDVPVDDEDSRLLSENGGHFAAYEDVHPGLPISIKRSSGEGMEIVTVQKKTRIEVVTEQKCYIEAFIQWNEDDQVYFLCQLLSRMSHAQHSQINSLLEPLLQCDIITALPSSGVSNISADILSYLDAPSLLAVELVSRKWQEIVVRYQLWRKLISRRIESDHMWRGLAERRGWLSFISLPDPTVLSSLLEQRLSLLNCGQTQKRGLEFPSVKFSTQLQQPAPFGDNWNILPASLTSAAADAVATAVSPTPTYTQSCSLDKMMLAHRFYKQLYPRIIRDIRRINDNWNHGRFRLTRIRCHSDTSKGVYCLQYDSEKIVSGLRDDTIKVWRRVGTTSSNPAFATCAVGDVAAAAATSAEPATAVDGHTERVEGSAAAASENEGAQSESDGYQCTQVLRGHTGSVLCLQYEGNLLISGSSDSKVRIWDLSTGECLHILDKHYEAVLHLRFRNNVLVTCSKDRNIAVWDMDALPKEINLRVILSGHRAAVNVVDFDERFIVSASGDRTIKIWRTDTSTTNPVRTLSGHRRGIACLQYRAPYVVSGSSDFTIRIWAIETGVCFRVLEGHDELVRCIRFDSKRIVSGAYDGKIKIWDFKAALNPRSRTNQLCIKTLHEHTGRVFRLQFDDFQIVSSSHDDSILIWDFTHVDPGSANNQDDETGMGENDDGFFNEEAAAAAAGAIPNLSNLRQLRIIQPRSPQIASRATTAVSALSTVTTITSATAAANDIISLSQSVNQEAHAPSPSSVSSTVTATNPPPPPHPYSPGPRRQN</sequence>
<dbReference type="Pfam" id="PF12125">
    <property type="entry name" value="Beta-TrCP_D"/>
    <property type="match status" value="1"/>
</dbReference>
<dbReference type="PANTHER" id="PTHR14604">
    <property type="entry name" value="WD40 REPEAT PF20"/>
    <property type="match status" value="1"/>
</dbReference>
<keyword evidence="8" id="KW-1185">Reference proteome</keyword>